<proteinExistence type="predicted"/>
<organism evidence="4 5">
    <name type="scientific">Endozoicomonas gorgoniicola</name>
    <dbReference type="NCBI Taxonomy" id="1234144"/>
    <lineage>
        <taxon>Bacteria</taxon>
        <taxon>Pseudomonadati</taxon>
        <taxon>Pseudomonadota</taxon>
        <taxon>Gammaproteobacteria</taxon>
        <taxon>Oceanospirillales</taxon>
        <taxon>Endozoicomonadaceae</taxon>
        <taxon>Endozoicomonas</taxon>
    </lineage>
</organism>
<dbReference type="Pfam" id="PF13505">
    <property type="entry name" value="OMP_b-brl"/>
    <property type="match status" value="1"/>
</dbReference>
<dbReference type="InterPro" id="IPR011250">
    <property type="entry name" value="OMP/PagP_B-barrel"/>
</dbReference>
<dbReference type="InterPro" id="IPR027385">
    <property type="entry name" value="Beta-barrel_OMP"/>
</dbReference>
<accession>A0ABT3N184</accession>
<name>A0ABT3N184_9GAMM</name>
<evidence type="ECO:0000259" key="3">
    <source>
        <dbReference type="Pfam" id="PF13505"/>
    </source>
</evidence>
<keyword evidence="1 2" id="KW-0732">Signal</keyword>
<dbReference type="EMBL" id="JAPFCC010000001">
    <property type="protein sequence ID" value="MCW7555392.1"/>
    <property type="molecule type" value="Genomic_DNA"/>
</dbReference>
<feature type="chain" id="PRO_5045957249" evidence="2">
    <location>
        <begin position="24"/>
        <end position="193"/>
    </location>
</feature>
<keyword evidence="5" id="KW-1185">Reference proteome</keyword>
<protein>
    <submittedName>
        <fullName evidence="4">Porin family protein</fullName>
    </submittedName>
</protein>
<comment type="caution">
    <text evidence="4">The sequence shown here is derived from an EMBL/GenBank/DDBJ whole genome shotgun (WGS) entry which is preliminary data.</text>
</comment>
<reference evidence="4 5" key="1">
    <citation type="submission" date="2022-10" db="EMBL/GenBank/DDBJ databases">
        <title>High-quality genome sequences of two octocoral-associated bacteria, Endozoicomonas euniceicola EF212 and Endozoicomonas gorgoniicola PS125.</title>
        <authorList>
            <person name="Chiou Y.-J."/>
            <person name="Chen Y.-H."/>
        </authorList>
    </citation>
    <scope>NUCLEOTIDE SEQUENCE [LARGE SCALE GENOMIC DNA]</scope>
    <source>
        <strain evidence="4 5">PS125</strain>
    </source>
</reference>
<sequence>MKKIISTALMSAALMSGATAAQAGDWFAGIEAGKAKSSFEFNSPSTKETDKKVKNNSFGIRVGKYLNDNVRVYGTYSQNKSFKFKDENAKKLADGKVKEQTLMASVDYVFMEGSAFRPFVGASLGANKMKVEKAGNKTSAVFGAQTGVMYQVGPVDAELGLRYRAYGNEVKKDSFKLKHKNAAEAYLSVAYRF</sequence>
<dbReference type="SUPFAM" id="SSF56925">
    <property type="entry name" value="OMPA-like"/>
    <property type="match status" value="1"/>
</dbReference>
<dbReference type="Proteomes" id="UP001209854">
    <property type="component" value="Unassembled WGS sequence"/>
</dbReference>
<evidence type="ECO:0000313" key="4">
    <source>
        <dbReference type="EMBL" id="MCW7555392.1"/>
    </source>
</evidence>
<evidence type="ECO:0000256" key="2">
    <source>
        <dbReference type="SAM" id="SignalP"/>
    </source>
</evidence>
<gene>
    <name evidence="4" type="ORF">NX722_22715</name>
</gene>
<dbReference type="RefSeq" id="WP_262565151.1">
    <property type="nucleotide sequence ID" value="NZ_JAPFCC010000001.1"/>
</dbReference>
<evidence type="ECO:0000313" key="5">
    <source>
        <dbReference type="Proteomes" id="UP001209854"/>
    </source>
</evidence>
<feature type="domain" description="Outer membrane protein beta-barrel" evidence="3">
    <location>
        <begin position="12"/>
        <end position="193"/>
    </location>
</feature>
<feature type="signal peptide" evidence="2">
    <location>
        <begin position="1"/>
        <end position="23"/>
    </location>
</feature>
<evidence type="ECO:0000256" key="1">
    <source>
        <dbReference type="ARBA" id="ARBA00022729"/>
    </source>
</evidence>
<dbReference type="Gene3D" id="2.40.160.20">
    <property type="match status" value="1"/>
</dbReference>